<dbReference type="InterPro" id="IPR046348">
    <property type="entry name" value="SIS_dom_sf"/>
</dbReference>
<dbReference type="GO" id="GO:1901135">
    <property type="term" value="P:carbohydrate derivative metabolic process"/>
    <property type="evidence" value="ECO:0007669"/>
    <property type="project" value="InterPro"/>
</dbReference>
<accession>A0A4P9YAA2</accession>
<sequence length="197" mass="20370">TVKSAMATLRQQARELEEAADRLGQSPLGFQEAVRLSTEVLDKGGSLILTGMGKSGLVARKTAATLQSIGMSALPLHPADAIHGDLGMIRSGDVVMAISYSGETQEILRLLPSLTRRGCPIIAVTGQAGSSLARASRAILDVSVGSEAHPTIPAPTTSTTLAMAMGDALALALADARQVNDQDFALHHPGGALGRRL</sequence>
<dbReference type="InterPro" id="IPR035474">
    <property type="entry name" value="SIS_Kpsf"/>
</dbReference>
<dbReference type="PROSITE" id="PS51464">
    <property type="entry name" value="SIS"/>
    <property type="match status" value="1"/>
</dbReference>
<dbReference type="EMBL" id="KZ987735">
    <property type="protein sequence ID" value="RKP15401.1"/>
    <property type="molecule type" value="Genomic_DNA"/>
</dbReference>
<dbReference type="GO" id="GO:0097367">
    <property type="term" value="F:carbohydrate derivative binding"/>
    <property type="evidence" value="ECO:0007669"/>
    <property type="project" value="InterPro"/>
</dbReference>
<keyword evidence="3" id="KW-1185">Reference proteome</keyword>
<dbReference type="InterPro" id="IPR001347">
    <property type="entry name" value="SIS_dom"/>
</dbReference>
<dbReference type="AlphaFoldDB" id="A0A4P9YAA2"/>
<evidence type="ECO:0000313" key="2">
    <source>
        <dbReference type="EMBL" id="RKP15401.1"/>
    </source>
</evidence>
<dbReference type="Pfam" id="PF01380">
    <property type="entry name" value="SIS"/>
    <property type="match status" value="1"/>
</dbReference>
<feature type="non-terminal residue" evidence="2">
    <location>
        <position position="197"/>
    </location>
</feature>
<dbReference type="CDD" id="cd05014">
    <property type="entry name" value="SIS_Kpsf"/>
    <property type="match status" value="1"/>
</dbReference>
<dbReference type="PANTHER" id="PTHR38418">
    <property type="entry name" value="SUGAR ISOMERASE, KPSF/GUTQ (AFU_ORTHOLOGUE AFUA_6G08860)"/>
    <property type="match status" value="1"/>
</dbReference>
<protein>
    <recommendedName>
        <fullName evidence="1">SIS domain-containing protein</fullName>
    </recommendedName>
</protein>
<evidence type="ECO:0000259" key="1">
    <source>
        <dbReference type="PROSITE" id="PS51464"/>
    </source>
</evidence>
<evidence type="ECO:0000313" key="3">
    <source>
        <dbReference type="Proteomes" id="UP000267251"/>
    </source>
</evidence>
<reference evidence="3" key="1">
    <citation type="journal article" date="2018" name="Nat. Microbiol.">
        <title>Leveraging single-cell genomics to expand the fungal tree of life.</title>
        <authorList>
            <person name="Ahrendt S.R."/>
            <person name="Quandt C.A."/>
            <person name="Ciobanu D."/>
            <person name="Clum A."/>
            <person name="Salamov A."/>
            <person name="Andreopoulos B."/>
            <person name="Cheng J.F."/>
            <person name="Woyke T."/>
            <person name="Pelin A."/>
            <person name="Henrissat B."/>
            <person name="Reynolds N.K."/>
            <person name="Benny G.L."/>
            <person name="Smith M.E."/>
            <person name="James T.Y."/>
            <person name="Grigoriev I.V."/>
        </authorList>
    </citation>
    <scope>NUCLEOTIDE SEQUENCE [LARGE SCALE GENOMIC DNA]</scope>
</reference>
<feature type="domain" description="SIS" evidence="1">
    <location>
        <begin position="37"/>
        <end position="179"/>
    </location>
</feature>
<proteinExistence type="predicted"/>
<dbReference type="PANTHER" id="PTHR38418:SF2">
    <property type="entry name" value="SUGAR ISOMERASE, KPSF_GUTQ (AFU_ORTHOLOGUE AFUA_6G08860)"/>
    <property type="match status" value="1"/>
</dbReference>
<name>A0A4P9YAA2_9FUNG</name>
<organism evidence="2 3">
    <name type="scientific">Piptocephalis cylindrospora</name>
    <dbReference type="NCBI Taxonomy" id="1907219"/>
    <lineage>
        <taxon>Eukaryota</taxon>
        <taxon>Fungi</taxon>
        <taxon>Fungi incertae sedis</taxon>
        <taxon>Zoopagomycota</taxon>
        <taxon>Zoopagomycotina</taxon>
        <taxon>Zoopagomycetes</taxon>
        <taxon>Zoopagales</taxon>
        <taxon>Piptocephalidaceae</taxon>
        <taxon>Piptocephalis</taxon>
    </lineage>
</organism>
<dbReference type="Proteomes" id="UP000267251">
    <property type="component" value="Unassembled WGS sequence"/>
</dbReference>
<dbReference type="OrthoDB" id="1872003at2759"/>
<dbReference type="Gene3D" id="3.40.50.10490">
    <property type="entry name" value="Glucose-6-phosphate isomerase like protein, domain 1"/>
    <property type="match status" value="1"/>
</dbReference>
<feature type="non-terminal residue" evidence="2">
    <location>
        <position position="1"/>
    </location>
</feature>
<dbReference type="SUPFAM" id="SSF53697">
    <property type="entry name" value="SIS domain"/>
    <property type="match status" value="1"/>
</dbReference>
<gene>
    <name evidence="2" type="ORF">BJ684DRAFT_3475</name>
</gene>